<sequence length="120" mass="12803">MSPPSANRRPSTAKPPPAPLLDFTIPSLHDSLELACRIYAPSSTVRDPEATGGLGTGRDGLMRGAIVAHPYATTGGSYDDRVVMACVETLLAGGWTVGTFNFRYASSPYFAYPSVCFFCH</sequence>
<reference evidence="2" key="1">
    <citation type="journal article" date="2020" name="Stud. Mycol.">
        <title>101 Dothideomycetes genomes: a test case for predicting lifestyles and emergence of pathogens.</title>
        <authorList>
            <person name="Haridas S."/>
            <person name="Albert R."/>
            <person name="Binder M."/>
            <person name="Bloem J."/>
            <person name="Labutti K."/>
            <person name="Salamov A."/>
            <person name="Andreopoulos B."/>
            <person name="Baker S."/>
            <person name="Barry K."/>
            <person name="Bills G."/>
            <person name="Bluhm B."/>
            <person name="Cannon C."/>
            <person name="Castanera R."/>
            <person name="Culley D."/>
            <person name="Daum C."/>
            <person name="Ezra D."/>
            <person name="Gonzalez J."/>
            <person name="Henrissat B."/>
            <person name="Kuo A."/>
            <person name="Liang C."/>
            <person name="Lipzen A."/>
            <person name="Lutzoni F."/>
            <person name="Magnuson J."/>
            <person name="Mondo S."/>
            <person name="Nolan M."/>
            <person name="Ohm R."/>
            <person name="Pangilinan J."/>
            <person name="Park H.-J."/>
            <person name="Ramirez L."/>
            <person name="Alfaro M."/>
            <person name="Sun H."/>
            <person name="Tritt A."/>
            <person name="Yoshinaga Y."/>
            <person name="Zwiers L.-H."/>
            <person name="Turgeon B."/>
            <person name="Goodwin S."/>
            <person name="Spatafora J."/>
            <person name="Crous P."/>
            <person name="Grigoriev I."/>
        </authorList>
    </citation>
    <scope>NUCLEOTIDE SEQUENCE</scope>
    <source>
        <strain evidence="2">CBS 260.36</strain>
    </source>
</reference>
<dbReference type="Proteomes" id="UP000799439">
    <property type="component" value="Unassembled WGS sequence"/>
</dbReference>
<organism evidence="2 3">
    <name type="scientific">Myriangium duriaei CBS 260.36</name>
    <dbReference type="NCBI Taxonomy" id="1168546"/>
    <lineage>
        <taxon>Eukaryota</taxon>
        <taxon>Fungi</taxon>
        <taxon>Dikarya</taxon>
        <taxon>Ascomycota</taxon>
        <taxon>Pezizomycotina</taxon>
        <taxon>Dothideomycetes</taxon>
        <taxon>Dothideomycetidae</taxon>
        <taxon>Myriangiales</taxon>
        <taxon>Myriangiaceae</taxon>
        <taxon>Myriangium</taxon>
    </lineage>
</organism>
<dbReference type="PANTHER" id="PTHR42103">
    <property type="entry name" value="ALPHA/BETA-HYDROLASES SUPERFAMILY PROTEIN"/>
    <property type="match status" value="1"/>
</dbReference>
<protein>
    <recommendedName>
        <fullName evidence="4">Xaa-Pro dipeptidyl-peptidase-like domain-containing protein</fullName>
    </recommendedName>
</protein>
<dbReference type="PANTHER" id="PTHR42103:SF2">
    <property type="entry name" value="AB HYDROLASE-1 DOMAIN-CONTAINING PROTEIN"/>
    <property type="match status" value="1"/>
</dbReference>
<dbReference type="InterPro" id="IPR029058">
    <property type="entry name" value="AB_hydrolase_fold"/>
</dbReference>
<accession>A0A9P4IXY2</accession>
<keyword evidence="3" id="KW-1185">Reference proteome</keyword>
<comment type="caution">
    <text evidence="2">The sequence shown here is derived from an EMBL/GenBank/DDBJ whole genome shotgun (WGS) entry which is preliminary data.</text>
</comment>
<feature type="region of interest" description="Disordered" evidence="1">
    <location>
        <begin position="1"/>
        <end position="20"/>
    </location>
</feature>
<gene>
    <name evidence="2" type="ORF">K461DRAFT_279459</name>
</gene>
<name>A0A9P4IXY2_9PEZI</name>
<dbReference type="AlphaFoldDB" id="A0A9P4IXY2"/>
<dbReference type="EMBL" id="ML996087">
    <property type="protein sequence ID" value="KAF2151942.1"/>
    <property type="molecule type" value="Genomic_DNA"/>
</dbReference>
<evidence type="ECO:0000313" key="2">
    <source>
        <dbReference type="EMBL" id="KAF2151942.1"/>
    </source>
</evidence>
<dbReference type="Gene3D" id="3.40.50.1820">
    <property type="entry name" value="alpha/beta hydrolase"/>
    <property type="match status" value="1"/>
</dbReference>
<dbReference type="SUPFAM" id="SSF53474">
    <property type="entry name" value="alpha/beta-Hydrolases"/>
    <property type="match status" value="1"/>
</dbReference>
<proteinExistence type="predicted"/>
<evidence type="ECO:0000313" key="3">
    <source>
        <dbReference type="Proteomes" id="UP000799439"/>
    </source>
</evidence>
<feature type="compositionally biased region" description="Polar residues" evidence="1">
    <location>
        <begin position="1"/>
        <end position="10"/>
    </location>
</feature>
<dbReference type="OrthoDB" id="10260961at2759"/>
<evidence type="ECO:0008006" key="4">
    <source>
        <dbReference type="Google" id="ProtNLM"/>
    </source>
</evidence>
<evidence type="ECO:0000256" key="1">
    <source>
        <dbReference type="SAM" id="MobiDB-lite"/>
    </source>
</evidence>